<dbReference type="EMBL" id="CP014323">
    <property type="protein sequence ID" value="AMJ99329.1"/>
    <property type="molecule type" value="Genomic_DNA"/>
</dbReference>
<dbReference type="AlphaFoldDB" id="A0A126Q4D1"/>
<reference evidence="1 2" key="1">
    <citation type="submission" date="2015-12" db="EMBL/GenBank/DDBJ databases">
        <authorList>
            <person name="Shamseldin A."/>
            <person name="Moawad H."/>
            <person name="Abd El-Rahim W.M."/>
            <person name="Sadowsky M.J."/>
        </authorList>
    </citation>
    <scope>NUCLEOTIDE SEQUENCE [LARGE SCALE GENOMIC DNA]</scope>
    <source>
        <strain evidence="1 2">D7</strain>
    </source>
</reference>
<gene>
    <name evidence="1" type="ORF">AVL55_14880</name>
</gene>
<name>A0A126Q4D1_ALTMA</name>
<accession>A0A126Q4D1</accession>
<protein>
    <submittedName>
        <fullName evidence="1">Uncharacterized protein</fullName>
    </submittedName>
</protein>
<dbReference type="Proteomes" id="UP000063991">
    <property type="component" value="Chromosome"/>
</dbReference>
<proteinExistence type="predicted"/>
<evidence type="ECO:0000313" key="1">
    <source>
        <dbReference type="EMBL" id="AMJ99329.1"/>
    </source>
</evidence>
<evidence type="ECO:0000313" key="2">
    <source>
        <dbReference type="Proteomes" id="UP000063991"/>
    </source>
</evidence>
<sequence>MKKIEDTEFKEFRQNFFMPVSLNGIYVNNNYGTFTLKNHIRKRADWLAFKTFLTLRAKPVTRQSTWRGRGYNNKVRSFE</sequence>
<organism evidence="1 2">
    <name type="scientific">Alteromonas macleodii</name>
    <name type="common">Pseudoalteromonas macleodii</name>
    <dbReference type="NCBI Taxonomy" id="28108"/>
    <lineage>
        <taxon>Bacteria</taxon>
        <taxon>Pseudomonadati</taxon>
        <taxon>Pseudomonadota</taxon>
        <taxon>Gammaproteobacteria</taxon>
        <taxon>Alteromonadales</taxon>
        <taxon>Alteromonadaceae</taxon>
        <taxon>Alteromonas/Salinimonas group</taxon>
        <taxon>Alteromonas</taxon>
    </lineage>
</organism>